<evidence type="ECO:0000256" key="6">
    <source>
        <dbReference type="ARBA" id="ARBA00044535"/>
    </source>
</evidence>
<dbReference type="GO" id="GO:0005737">
    <property type="term" value="C:cytoplasm"/>
    <property type="evidence" value="ECO:0007669"/>
    <property type="project" value="TreeGrafter"/>
</dbReference>
<evidence type="ECO:0000256" key="5">
    <source>
        <dbReference type="ARBA" id="ARBA00023125"/>
    </source>
</evidence>
<reference evidence="10 11" key="1">
    <citation type="submission" date="2014-05" db="EMBL/GenBank/DDBJ databases">
        <title>Novel Listeriaceae from food processing environments.</title>
        <authorList>
            <person name="den Bakker H.C."/>
        </authorList>
    </citation>
    <scope>NUCLEOTIDE SEQUENCE [LARGE SCALE GENOMIC DNA]</scope>
    <source>
        <strain evidence="10 11">FSL A5-0281</strain>
    </source>
</reference>
<name>A0A099W4F0_9LIST</name>
<dbReference type="PROSITE" id="PS00690">
    <property type="entry name" value="DEAH_ATP_HELICASE"/>
    <property type="match status" value="1"/>
</dbReference>
<dbReference type="InterPro" id="IPR002464">
    <property type="entry name" value="DNA/RNA_helicase_DEAH_CS"/>
</dbReference>
<dbReference type="CDD" id="cd17920">
    <property type="entry name" value="DEXHc_RecQ"/>
    <property type="match status" value="1"/>
</dbReference>
<evidence type="ECO:0000313" key="11">
    <source>
        <dbReference type="Proteomes" id="UP000029844"/>
    </source>
</evidence>
<dbReference type="Pfam" id="PF16124">
    <property type="entry name" value="RecQ_Zn_bind"/>
    <property type="match status" value="1"/>
</dbReference>
<dbReference type="InterPro" id="IPR001650">
    <property type="entry name" value="Helicase_C-like"/>
</dbReference>
<protein>
    <recommendedName>
        <fullName evidence="6">ATP-dependent DNA helicase RecQ</fullName>
    </recommendedName>
    <alternativeName>
        <fullName evidence="7">DNA 3'-5' helicase RecQ</fullName>
    </alternativeName>
</protein>
<dbReference type="Proteomes" id="UP000029844">
    <property type="component" value="Unassembled WGS sequence"/>
</dbReference>
<evidence type="ECO:0000259" key="9">
    <source>
        <dbReference type="PROSITE" id="PS51194"/>
    </source>
</evidence>
<evidence type="ECO:0000259" key="8">
    <source>
        <dbReference type="PROSITE" id="PS51192"/>
    </source>
</evidence>
<keyword evidence="11" id="KW-1185">Reference proteome</keyword>
<dbReference type="InterPro" id="IPR032284">
    <property type="entry name" value="RecQ_Zn-bd"/>
</dbReference>
<dbReference type="GO" id="GO:0003677">
    <property type="term" value="F:DNA binding"/>
    <property type="evidence" value="ECO:0007669"/>
    <property type="project" value="UniProtKB-KW"/>
</dbReference>
<dbReference type="RefSeq" id="WP_036085857.1">
    <property type="nucleotide sequence ID" value="NZ_CBCSHQ010000004.1"/>
</dbReference>
<feature type="domain" description="Helicase C-terminal" evidence="9">
    <location>
        <begin position="218"/>
        <end position="372"/>
    </location>
</feature>
<comment type="caution">
    <text evidence="10">The sequence shown here is derived from an EMBL/GenBank/DDBJ whole genome shotgun (WGS) entry which is preliminary data.</text>
</comment>
<dbReference type="GO" id="GO:0005524">
    <property type="term" value="F:ATP binding"/>
    <property type="evidence" value="ECO:0007669"/>
    <property type="project" value="UniProtKB-KW"/>
</dbReference>
<proteinExistence type="predicted"/>
<evidence type="ECO:0000256" key="3">
    <source>
        <dbReference type="ARBA" id="ARBA00022806"/>
    </source>
</evidence>
<dbReference type="SUPFAM" id="SSF52540">
    <property type="entry name" value="P-loop containing nucleoside triphosphate hydrolases"/>
    <property type="match status" value="1"/>
</dbReference>
<evidence type="ECO:0000256" key="2">
    <source>
        <dbReference type="ARBA" id="ARBA00022801"/>
    </source>
</evidence>
<dbReference type="FunFam" id="3.40.50.300:FF:001363">
    <property type="entry name" value="ATP-dependent DNA helicase RecQ"/>
    <property type="match status" value="1"/>
</dbReference>
<keyword evidence="4" id="KW-0067">ATP-binding</keyword>
<dbReference type="AlphaFoldDB" id="A0A099W4F0"/>
<keyword evidence="2" id="KW-0378">Hydrolase</keyword>
<dbReference type="EMBL" id="JNFA01000023">
    <property type="protein sequence ID" value="KGL40649.1"/>
    <property type="molecule type" value="Genomic_DNA"/>
</dbReference>
<keyword evidence="5" id="KW-0238">DNA-binding</keyword>
<dbReference type="InterPro" id="IPR011545">
    <property type="entry name" value="DEAD/DEAH_box_helicase_dom"/>
</dbReference>
<dbReference type="PROSITE" id="PS51192">
    <property type="entry name" value="HELICASE_ATP_BIND_1"/>
    <property type="match status" value="1"/>
</dbReference>
<gene>
    <name evidence="10" type="ORF">EP57_08820</name>
</gene>
<dbReference type="PANTHER" id="PTHR13710:SF84">
    <property type="entry name" value="ATP-DEPENDENT DNA HELICASE RECS-RELATED"/>
    <property type="match status" value="1"/>
</dbReference>
<dbReference type="PROSITE" id="PS51194">
    <property type="entry name" value="HELICASE_CTER"/>
    <property type="match status" value="1"/>
</dbReference>
<dbReference type="InterPro" id="IPR027417">
    <property type="entry name" value="P-loop_NTPase"/>
</dbReference>
<organism evidence="10 11">
    <name type="scientific">Listeria booriae</name>
    <dbReference type="NCBI Taxonomy" id="1552123"/>
    <lineage>
        <taxon>Bacteria</taxon>
        <taxon>Bacillati</taxon>
        <taxon>Bacillota</taxon>
        <taxon>Bacilli</taxon>
        <taxon>Bacillales</taxon>
        <taxon>Listeriaceae</taxon>
        <taxon>Listeria</taxon>
    </lineage>
</organism>
<dbReference type="Pfam" id="PF00271">
    <property type="entry name" value="Helicase_C"/>
    <property type="match status" value="1"/>
</dbReference>
<dbReference type="GO" id="GO:0030894">
    <property type="term" value="C:replisome"/>
    <property type="evidence" value="ECO:0007669"/>
    <property type="project" value="TreeGrafter"/>
</dbReference>
<dbReference type="STRING" id="1552123.EP57_08820"/>
<dbReference type="GO" id="GO:0043590">
    <property type="term" value="C:bacterial nucleoid"/>
    <property type="evidence" value="ECO:0007669"/>
    <property type="project" value="TreeGrafter"/>
</dbReference>
<dbReference type="GO" id="GO:0009378">
    <property type="term" value="F:four-way junction helicase activity"/>
    <property type="evidence" value="ECO:0007669"/>
    <property type="project" value="TreeGrafter"/>
</dbReference>
<keyword evidence="3 10" id="KW-0347">Helicase</keyword>
<sequence>MQLEEQLEQFLGFREFRAGQKEVIEQVLAGQDCFAMLPTGTGKTVCYQLPGYLMDGAVLIVSPLLSLMQDQVERMRANGEKRVIALNSFLTGEEKRLAMGTLASYKFIFVSPEMLGNPRVRAAISQLSIGLFVVDEAHCISQWGHDFRPDYLELGTVRAQLGNPVTLVLTATATRRVRADIKTQLQLTDCVDVIHSVDRPNIAMMVQQVETRNAKQAQLLQLVGSLKGPGIIYFSSKKLAERYAYEIAEMHGLATAFYHGDMSGEDRMTIQQQFIQNQLHLICATSAFGMGIDKGDIRFVIHFHMPGDLEAYLQEIGRAGRDGEPSVAILLYADGDEAIQLQLQDRDLPEEELVHLSPALTEQLPVTERRFLEFYREMGFTPNQIKEKIQFRKRWKKENLFTFLNFLKGVTCRRQFIRDYFEEADAMSKPVNCCDICGVTLADFYGENEPIETEQAWQNYLAYLLE</sequence>
<dbReference type="NCBIfam" id="TIGR00614">
    <property type="entry name" value="recQ_fam"/>
    <property type="match status" value="1"/>
</dbReference>
<dbReference type="Pfam" id="PF00270">
    <property type="entry name" value="DEAD"/>
    <property type="match status" value="1"/>
</dbReference>
<dbReference type="PANTHER" id="PTHR13710">
    <property type="entry name" value="DNA HELICASE RECQ FAMILY MEMBER"/>
    <property type="match status" value="1"/>
</dbReference>
<accession>A0A099W4F0</accession>
<dbReference type="Gene3D" id="3.40.50.300">
    <property type="entry name" value="P-loop containing nucleotide triphosphate hydrolases"/>
    <property type="match status" value="2"/>
</dbReference>
<keyword evidence="1" id="KW-0547">Nucleotide-binding</keyword>
<evidence type="ECO:0000256" key="1">
    <source>
        <dbReference type="ARBA" id="ARBA00022741"/>
    </source>
</evidence>
<dbReference type="eggNOG" id="COG0514">
    <property type="taxonomic scope" value="Bacteria"/>
</dbReference>
<evidence type="ECO:0000256" key="7">
    <source>
        <dbReference type="ARBA" id="ARBA00044550"/>
    </source>
</evidence>
<feature type="domain" description="Helicase ATP-binding" evidence="8">
    <location>
        <begin position="24"/>
        <end position="191"/>
    </location>
</feature>
<dbReference type="GO" id="GO:0016787">
    <property type="term" value="F:hydrolase activity"/>
    <property type="evidence" value="ECO:0007669"/>
    <property type="project" value="UniProtKB-KW"/>
</dbReference>
<dbReference type="GO" id="GO:0006281">
    <property type="term" value="P:DNA repair"/>
    <property type="evidence" value="ECO:0007669"/>
    <property type="project" value="TreeGrafter"/>
</dbReference>
<evidence type="ECO:0000313" key="10">
    <source>
        <dbReference type="EMBL" id="KGL40649.1"/>
    </source>
</evidence>
<dbReference type="OrthoDB" id="9763310at2"/>
<dbReference type="GO" id="GO:0043138">
    <property type="term" value="F:3'-5' DNA helicase activity"/>
    <property type="evidence" value="ECO:0007669"/>
    <property type="project" value="TreeGrafter"/>
</dbReference>
<dbReference type="GeneID" id="58717475"/>
<dbReference type="SMART" id="SM00487">
    <property type="entry name" value="DEXDc"/>
    <property type="match status" value="1"/>
</dbReference>
<dbReference type="GO" id="GO:0006310">
    <property type="term" value="P:DNA recombination"/>
    <property type="evidence" value="ECO:0007669"/>
    <property type="project" value="InterPro"/>
</dbReference>
<evidence type="ECO:0000256" key="4">
    <source>
        <dbReference type="ARBA" id="ARBA00022840"/>
    </source>
</evidence>
<dbReference type="SMART" id="SM00490">
    <property type="entry name" value="HELICc"/>
    <property type="match status" value="1"/>
</dbReference>
<dbReference type="InterPro" id="IPR014001">
    <property type="entry name" value="Helicase_ATP-bd"/>
</dbReference>
<dbReference type="InterPro" id="IPR004589">
    <property type="entry name" value="DNA_helicase_ATP-dep_RecQ"/>
</dbReference>